<dbReference type="CDD" id="cd08361">
    <property type="entry name" value="PpCmtC_N"/>
    <property type="match status" value="1"/>
</dbReference>
<dbReference type="Pfam" id="PF00903">
    <property type="entry name" value="Glyoxalase"/>
    <property type="match status" value="2"/>
</dbReference>
<protein>
    <submittedName>
        <fullName evidence="3">VOC family protein</fullName>
    </submittedName>
</protein>
<name>A0ABS0CYE9_9NOCA</name>
<feature type="domain" description="VOC" evidence="2">
    <location>
        <begin position="6"/>
        <end position="120"/>
    </location>
</feature>
<accession>A0ABS0CYE9</accession>
<dbReference type="SUPFAM" id="SSF54593">
    <property type="entry name" value="Glyoxalase/Bleomycin resistance protein/Dihydroxybiphenyl dioxygenase"/>
    <property type="match status" value="1"/>
</dbReference>
<sequence length="302" mass="33548">MITLTDIAYVRSGVADLRTAADFATRIVGLELAGETEPGVAHLRADSRHHCLALVEGVSGVLASGFTVADSDALEAAESDLERAGFVVRRGSKQEARSRRVAEFIGFDDPFGNRIELVSQQETITRPVAFTRPAGITEFGHLCLDAPDVHEAYRFWNGHFNVRVSDWIGNAACLMRIDPVHHKLAVFQGESAGLCHMNFQVESIDDVFRSWHFLQEHDVQIEMGPGRHPQSTAVFLYFLGPEGFTYEYSFGVRRIEDDAAWRPRTFDPDEPGSIDMWLGPVKRVSTQRPAPMTGTDSTPTRS</sequence>
<evidence type="ECO:0000313" key="3">
    <source>
        <dbReference type="EMBL" id="MBF6301624.1"/>
    </source>
</evidence>
<dbReference type="Gene3D" id="3.10.180.10">
    <property type="entry name" value="2,3-Dihydroxybiphenyl 1,2-Dioxygenase, domain 1"/>
    <property type="match status" value="2"/>
</dbReference>
<dbReference type="PROSITE" id="PS51819">
    <property type="entry name" value="VOC"/>
    <property type="match status" value="2"/>
</dbReference>
<evidence type="ECO:0000259" key="2">
    <source>
        <dbReference type="PROSITE" id="PS51819"/>
    </source>
</evidence>
<keyword evidence="4" id="KW-1185">Reference proteome</keyword>
<dbReference type="InterPro" id="IPR004360">
    <property type="entry name" value="Glyas_Fos-R_dOase_dom"/>
</dbReference>
<dbReference type="EMBL" id="JADLQX010000029">
    <property type="protein sequence ID" value="MBF6301624.1"/>
    <property type="molecule type" value="Genomic_DNA"/>
</dbReference>
<dbReference type="RefSeq" id="WP_195132840.1">
    <property type="nucleotide sequence ID" value="NZ_JADLQX010000029.1"/>
</dbReference>
<feature type="compositionally biased region" description="Polar residues" evidence="1">
    <location>
        <begin position="284"/>
        <end position="302"/>
    </location>
</feature>
<gene>
    <name evidence="3" type="ORF">IU459_29400</name>
</gene>
<dbReference type="Proteomes" id="UP000702209">
    <property type="component" value="Unassembled WGS sequence"/>
</dbReference>
<feature type="region of interest" description="Disordered" evidence="1">
    <location>
        <begin position="277"/>
        <end position="302"/>
    </location>
</feature>
<comment type="caution">
    <text evidence="3">The sequence shown here is derived from an EMBL/GenBank/DDBJ whole genome shotgun (WGS) entry which is preliminary data.</text>
</comment>
<organism evidence="3 4">
    <name type="scientific">Nocardia amamiensis</name>
    <dbReference type="NCBI Taxonomy" id="404578"/>
    <lineage>
        <taxon>Bacteria</taxon>
        <taxon>Bacillati</taxon>
        <taxon>Actinomycetota</taxon>
        <taxon>Actinomycetes</taxon>
        <taxon>Mycobacteriales</taxon>
        <taxon>Nocardiaceae</taxon>
        <taxon>Nocardia</taxon>
    </lineage>
</organism>
<feature type="domain" description="VOC" evidence="2">
    <location>
        <begin position="138"/>
        <end position="251"/>
    </location>
</feature>
<dbReference type="InterPro" id="IPR037523">
    <property type="entry name" value="VOC_core"/>
</dbReference>
<evidence type="ECO:0000256" key="1">
    <source>
        <dbReference type="SAM" id="MobiDB-lite"/>
    </source>
</evidence>
<proteinExistence type="predicted"/>
<evidence type="ECO:0000313" key="4">
    <source>
        <dbReference type="Proteomes" id="UP000702209"/>
    </source>
</evidence>
<dbReference type="InterPro" id="IPR029068">
    <property type="entry name" value="Glyas_Bleomycin-R_OHBP_Dase"/>
</dbReference>
<reference evidence="3 4" key="1">
    <citation type="submission" date="2020-10" db="EMBL/GenBank/DDBJ databases">
        <title>Identification of Nocardia species via Next-generation sequencing and recognition of intraspecies genetic diversity.</title>
        <authorList>
            <person name="Li P."/>
            <person name="Li P."/>
            <person name="Lu B."/>
        </authorList>
    </citation>
    <scope>NUCLEOTIDE SEQUENCE [LARGE SCALE GENOMIC DNA]</scope>
    <source>
        <strain evidence="3 4">BJ06-0157</strain>
    </source>
</reference>